<dbReference type="AlphaFoldDB" id="A0ABD3L6L8"/>
<proteinExistence type="predicted"/>
<dbReference type="EMBL" id="JBJKBG010000003">
    <property type="protein sequence ID" value="KAL3745492.1"/>
    <property type="molecule type" value="Genomic_DNA"/>
</dbReference>
<name>A0ABD3L6L8_EUCGL</name>
<organism evidence="1 2">
    <name type="scientific">Eucalyptus globulus</name>
    <name type="common">Tasmanian blue gum</name>
    <dbReference type="NCBI Taxonomy" id="34317"/>
    <lineage>
        <taxon>Eukaryota</taxon>
        <taxon>Viridiplantae</taxon>
        <taxon>Streptophyta</taxon>
        <taxon>Embryophyta</taxon>
        <taxon>Tracheophyta</taxon>
        <taxon>Spermatophyta</taxon>
        <taxon>Magnoliopsida</taxon>
        <taxon>eudicotyledons</taxon>
        <taxon>Gunneridae</taxon>
        <taxon>Pentapetalae</taxon>
        <taxon>rosids</taxon>
        <taxon>malvids</taxon>
        <taxon>Myrtales</taxon>
        <taxon>Myrtaceae</taxon>
        <taxon>Myrtoideae</taxon>
        <taxon>Eucalypteae</taxon>
        <taxon>Eucalyptus</taxon>
    </lineage>
</organism>
<comment type="caution">
    <text evidence="1">The sequence shown here is derived from an EMBL/GenBank/DDBJ whole genome shotgun (WGS) entry which is preliminary data.</text>
</comment>
<accession>A0ABD3L6L8</accession>
<evidence type="ECO:0000313" key="2">
    <source>
        <dbReference type="Proteomes" id="UP001634007"/>
    </source>
</evidence>
<dbReference type="Proteomes" id="UP001634007">
    <property type="component" value="Unassembled WGS sequence"/>
</dbReference>
<gene>
    <name evidence="1" type="ORF">ACJRO7_014578</name>
</gene>
<reference evidence="1 2" key="1">
    <citation type="submission" date="2024-11" db="EMBL/GenBank/DDBJ databases">
        <title>Chromosome-level genome assembly of Eucalyptus globulus Labill. provides insights into its genome evolution.</title>
        <authorList>
            <person name="Li X."/>
        </authorList>
    </citation>
    <scope>NUCLEOTIDE SEQUENCE [LARGE SCALE GENOMIC DNA]</scope>
    <source>
        <strain evidence="1">CL2024</strain>
        <tissue evidence="1">Fresh tender leaves</tissue>
    </source>
</reference>
<sequence length="109" mass="12356">MNLTPTPFNRTTIEKMDRQERGSSRVMHENNGRRRGGLVVPMVFIVDATLVVPAATVVKGVTTTVVDANGFRKEVRLGSWQNPTEGIADWYSVWNYHISTRSITRDHWA</sequence>
<keyword evidence="2" id="KW-1185">Reference proteome</keyword>
<protein>
    <submittedName>
        <fullName evidence="1">Uncharacterized protein</fullName>
    </submittedName>
</protein>
<evidence type="ECO:0000313" key="1">
    <source>
        <dbReference type="EMBL" id="KAL3745492.1"/>
    </source>
</evidence>